<dbReference type="EMBL" id="JBHMBC010000005">
    <property type="protein sequence ID" value="MFB9818211.1"/>
    <property type="molecule type" value="Genomic_DNA"/>
</dbReference>
<evidence type="ECO:0000313" key="2">
    <source>
        <dbReference type="Proteomes" id="UP001589702"/>
    </source>
</evidence>
<gene>
    <name evidence="1" type="ORF">ACFFP1_01730</name>
</gene>
<name>A0ABV5XUY6_ARTRM</name>
<keyword evidence="2" id="KW-1185">Reference proteome</keyword>
<organism evidence="1 2">
    <name type="scientific">Arthrobacter ramosus</name>
    <dbReference type="NCBI Taxonomy" id="1672"/>
    <lineage>
        <taxon>Bacteria</taxon>
        <taxon>Bacillati</taxon>
        <taxon>Actinomycetota</taxon>
        <taxon>Actinomycetes</taxon>
        <taxon>Micrococcales</taxon>
        <taxon>Micrococcaceae</taxon>
        <taxon>Arthrobacter</taxon>
    </lineage>
</organism>
<reference evidence="1 2" key="1">
    <citation type="submission" date="2024-09" db="EMBL/GenBank/DDBJ databases">
        <authorList>
            <person name="Sun Q."/>
            <person name="Mori K."/>
        </authorList>
    </citation>
    <scope>NUCLEOTIDE SEQUENCE [LARGE SCALE GENOMIC DNA]</scope>
    <source>
        <strain evidence="1 2">JCM 1334</strain>
    </source>
</reference>
<dbReference type="Proteomes" id="UP001589702">
    <property type="component" value="Unassembled WGS sequence"/>
</dbReference>
<comment type="caution">
    <text evidence="1">The sequence shown here is derived from an EMBL/GenBank/DDBJ whole genome shotgun (WGS) entry which is preliminary data.</text>
</comment>
<accession>A0ABV5XUY6</accession>
<dbReference type="SUPFAM" id="SSF54593">
    <property type="entry name" value="Glyoxalase/Bleomycin resistance protein/Dihydroxybiphenyl dioxygenase"/>
    <property type="match status" value="1"/>
</dbReference>
<evidence type="ECO:0000313" key="1">
    <source>
        <dbReference type="EMBL" id="MFB9818211.1"/>
    </source>
</evidence>
<dbReference type="RefSeq" id="WP_234754937.1">
    <property type="nucleotide sequence ID" value="NZ_BAAAWN010000001.1"/>
</dbReference>
<protein>
    <submittedName>
        <fullName evidence="1">VOC family protein</fullName>
    </submittedName>
</protein>
<proteinExistence type="predicted"/>
<dbReference type="InterPro" id="IPR029068">
    <property type="entry name" value="Glyas_Bleomycin-R_OHBP_Dase"/>
</dbReference>
<sequence>MLRVRPVQFTSDVAAWKHLLVALGLVCVEDHGDWVEFDAGSGRVALHRVSPGSPDDGTTVFGVEVGDLAEFARRTVADGTRAELFDADRRQAVRVTARDGFTFLADKASSRTTSPEADPGLAVVGTWLTPDVPGAAQELRNIGARPRHASADLADFSTKNGGILLVRESPETAAGSLAFEYDGDLAALEARLTAAGLRAAFALAGSLLTIQAPLGRTITVAGSF</sequence>